<dbReference type="Gene3D" id="3.40.440.10">
    <property type="entry name" value="Adenylosuccinate Synthetase, subunit A, domain 1"/>
    <property type="match status" value="1"/>
</dbReference>
<dbReference type="GO" id="GO:0044208">
    <property type="term" value="P:'de novo' AMP biosynthetic process"/>
    <property type="evidence" value="ECO:0007669"/>
    <property type="project" value="UniProtKB-UniRule"/>
</dbReference>
<protein>
    <recommendedName>
        <fullName evidence="10">Adenylosuccinate synthetase</fullName>
        <shortName evidence="10">AMPSase</shortName>
        <shortName evidence="10">AdSS</shortName>
        <ecNumber evidence="10">6.3.4.4</ecNumber>
    </recommendedName>
    <alternativeName>
        <fullName evidence="10">IMP--aspartate ligase</fullName>
    </alternativeName>
</protein>
<dbReference type="NCBIfam" id="TIGR00184">
    <property type="entry name" value="purA"/>
    <property type="match status" value="1"/>
</dbReference>
<dbReference type="InterPro" id="IPR042111">
    <property type="entry name" value="Adenylosuccinate_synth_dom3"/>
</dbReference>
<dbReference type="AlphaFoldDB" id="A0A165JRF7"/>
<dbReference type="GO" id="GO:0016208">
    <property type="term" value="F:AMP binding"/>
    <property type="evidence" value="ECO:0007669"/>
    <property type="project" value="EnsemblFungi"/>
</dbReference>
<feature type="binding site" evidence="10">
    <location>
        <position position="42"/>
    </location>
    <ligand>
        <name>Mg(2+)</name>
        <dbReference type="ChEBI" id="CHEBI:18420"/>
    </ligand>
</feature>
<dbReference type="InterPro" id="IPR042110">
    <property type="entry name" value="Adenylosuccinate_synth_dom2"/>
</dbReference>
<evidence type="ECO:0000256" key="4">
    <source>
        <dbReference type="ARBA" id="ARBA00022598"/>
    </source>
</evidence>
<dbReference type="SMART" id="SM00788">
    <property type="entry name" value="Adenylsucc_synt"/>
    <property type="match status" value="1"/>
</dbReference>
<feature type="binding site" evidence="10">
    <location>
        <position position="13"/>
    </location>
    <ligand>
        <name>Mg(2+)</name>
        <dbReference type="ChEBI" id="CHEBI:18420"/>
    </ligand>
</feature>
<evidence type="ECO:0000256" key="7">
    <source>
        <dbReference type="ARBA" id="ARBA00022755"/>
    </source>
</evidence>
<comment type="pathway">
    <text evidence="10">Purine metabolism; AMP biosynthesis via de novo pathway; AMP from IMP: step 1/2.</text>
</comment>
<keyword evidence="7 10" id="KW-0658">Purine biosynthesis</keyword>
<dbReference type="GeneID" id="28896716"/>
<evidence type="ECO:0000313" key="12">
    <source>
        <dbReference type="EMBL" id="KZF26542.1"/>
    </source>
</evidence>
<feature type="binding site" evidence="10">
    <location>
        <begin position="42"/>
        <end position="44"/>
    </location>
    <ligand>
        <name>GTP</name>
        <dbReference type="ChEBI" id="CHEBI:37565"/>
    </ligand>
</feature>
<comment type="cofactor">
    <cofactor evidence="10">
        <name>Mg(2+)</name>
        <dbReference type="ChEBI" id="CHEBI:18420"/>
    </cofactor>
    <text evidence="10">Binds 1 Mg(2+) ion per subunit.</text>
</comment>
<dbReference type="FunFam" id="3.90.170.10:FF:000001">
    <property type="entry name" value="Adenylosuccinate synthetase"/>
    <property type="match status" value="1"/>
</dbReference>
<dbReference type="GO" id="GO:0046040">
    <property type="term" value="P:IMP metabolic process"/>
    <property type="evidence" value="ECO:0007669"/>
    <property type="project" value="TreeGrafter"/>
</dbReference>
<feature type="binding site" evidence="10">
    <location>
        <position position="145"/>
    </location>
    <ligand>
        <name>IMP</name>
        <dbReference type="ChEBI" id="CHEBI:58053"/>
        <note>ligand shared between dimeric partners</note>
    </ligand>
</feature>
<feature type="active site" description="Proton acceptor" evidence="10">
    <location>
        <position position="13"/>
    </location>
</feature>
<accession>A0A165JRF7</accession>
<dbReference type="UniPathway" id="UPA00075">
    <property type="reaction ID" value="UER00335"/>
</dbReference>
<dbReference type="Gene3D" id="1.10.300.10">
    <property type="entry name" value="Adenylosuccinate Synthetase, subunit A, domain 2"/>
    <property type="match status" value="1"/>
</dbReference>
<keyword evidence="9 10" id="KW-0342">GTP-binding</keyword>
<feature type="binding site" evidence="10">
    <location>
        <begin position="331"/>
        <end position="333"/>
    </location>
    <ligand>
        <name>GTP</name>
        <dbReference type="ChEBI" id="CHEBI:37565"/>
    </ligand>
</feature>
<sequence>MGATVVLGAQWGDEVKGKLVDALLAQDAFDLVARCAGGHNAGHTLVINGVKYHFHLLPSGLINKKATNLVGNGTVVHVPQFLKELKELKEKGCDTDGRIFISDRAHVLLTLHKRLDGLEEAELGSAKVGTTGNGIGPAYSSKAARNGIRVNKIFDKPGFDDLLRRMAAGQKKRWGDLLDYDVEQEIRDFDEYRKILKPFVVDSVALVSQAQRKGSEILIEGANAMLLDIDFGTFPYVTSSSTGMGGVFTGLGGIKRSNIKEVIGVVKAYTTRVGSGPFPTEQLNAVGERLQEQGAEFGTTTGRRRRCGWLDLCIMRYSHVINEYTALNLTKLDVLDTFDELKVAVKYRVKRPDGTVDEYNGESFPADLAQAEHDGLEIDYVTLPGWKTDITKCTTWDELPRQAKTYVEFIEKELNVPVKWVGVGPGRDALIEH</sequence>
<evidence type="ECO:0000256" key="9">
    <source>
        <dbReference type="ARBA" id="ARBA00023134"/>
    </source>
</evidence>
<dbReference type="GO" id="GO:0004019">
    <property type="term" value="F:adenylosuccinate synthase activity"/>
    <property type="evidence" value="ECO:0007669"/>
    <property type="project" value="UniProtKB-UniRule"/>
</dbReference>
<comment type="similarity">
    <text evidence="10">Belongs to the adenylosuccinate synthetase family.</text>
</comment>
<keyword evidence="4 10" id="KW-0436">Ligase</keyword>
<dbReference type="STRING" id="1328760.A0A165JRF7"/>
<evidence type="ECO:0000256" key="5">
    <source>
        <dbReference type="ARBA" id="ARBA00022723"/>
    </source>
</evidence>
<dbReference type="HAMAP" id="MF_00011">
    <property type="entry name" value="Adenylosucc_synth"/>
    <property type="match status" value="1"/>
</dbReference>
<dbReference type="Proteomes" id="UP000076632">
    <property type="component" value="Unassembled WGS sequence"/>
</dbReference>
<comment type="function">
    <text evidence="10">Plays an important role in the de novo pathway and in the salvage pathway of purine nucleotide biosynthesis. Catalyzes the first commited step in the biosynthesis of AMP from IMP.</text>
</comment>
<dbReference type="PANTHER" id="PTHR11846:SF0">
    <property type="entry name" value="ADENYLOSUCCINATE SYNTHETASE"/>
    <property type="match status" value="1"/>
</dbReference>
<comment type="subcellular location">
    <subcellularLocation>
        <location evidence="10">Cytoplasm</location>
    </subcellularLocation>
</comment>
<name>A0A165JRF7_XYLHT</name>
<gene>
    <name evidence="12" type="ORF">L228DRAFT_243015</name>
</gene>
<feature type="binding site" evidence="10">
    <location>
        <position position="303"/>
    </location>
    <ligand>
        <name>IMP</name>
        <dbReference type="ChEBI" id="CHEBI:58053"/>
    </ligand>
</feature>
<dbReference type="EC" id="6.3.4.4" evidence="10"/>
<evidence type="ECO:0000256" key="1">
    <source>
        <dbReference type="ARBA" id="ARBA00003779"/>
    </source>
</evidence>
<comment type="catalytic activity">
    <reaction evidence="10">
        <text>IMP + L-aspartate + GTP = N(6)-(1,2-dicarboxyethyl)-AMP + GDP + phosphate + 2 H(+)</text>
        <dbReference type="Rhea" id="RHEA:15753"/>
        <dbReference type="ChEBI" id="CHEBI:15378"/>
        <dbReference type="ChEBI" id="CHEBI:29991"/>
        <dbReference type="ChEBI" id="CHEBI:37565"/>
        <dbReference type="ChEBI" id="CHEBI:43474"/>
        <dbReference type="ChEBI" id="CHEBI:57567"/>
        <dbReference type="ChEBI" id="CHEBI:58053"/>
        <dbReference type="ChEBI" id="CHEBI:58189"/>
        <dbReference type="EC" id="6.3.4.4"/>
    </reaction>
</comment>
<dbReference type="Gene3D" id="3.90.170.10">
    <property type="entry name" value="Adenylosuccinate Synthetase, subunit A, domain 3"/>
    <property type="match status" value="1"/>
</dbReference>
<keyword evidence="8 10" id="KW-0460">Magnesium</keyword>
<dbReference type="FunCoup" id="A0A165JRF7">
    <property type="interactions" value="790"/>
</dbReference>
<dbReference type="SUPFAM" id="SSF52540">
    <property type="entry name" value="P-loop containing nucleoside triphosphate hydrolases"/>
    <property type="match status" value="1"/>
</dbReference>
<keyword evidence="5 10" id="KW-0479">Metal-binding</keyword>
<dbReference type="OrthoDB" id="10265645at2759"/>
<feature type="binding site" evidence="10">
    <location>
        <position position="223"/>
    </location>
    <ligand>
        <name>IMP</name>
        <dbReference type="ChEBI" id="CHEBI:58053"/>
    </ligand>
</feature>
<dbReference type="GO" id="GO:0019002">
    <property type="term" value="F:GMP binding"/>
    <property type="evidence" value="ECO:0007669"/>
    <property type="project" value="EnsemblFungi"/>
</dbReference>
<dbReference type="PROSITE" id="PS00513">
    <property type="entry name" value="ADENYLOSUCCIN_SYN_2"/>
    <property type="match status" value="1"/>
</dbReference>
<dbReference type="GO" id="GO:0005737">
    <property type="term" value="C:cytoplasm"/>
    <property type="evidence" value="ECO:0007669"/>
    <property type="project" value="UniProtKB-SubCell"/>
</dbReference>
<dbReference type="CDD" id="cd03108">
    <property type="entry name" value="AdSS"/>
    <property type="match status" value="1"/>
</dbReference>
<evidence type="ECO:0000256" key="10">
    <source>
        <dbReference type="HAMAP-Rule" id="MF_03125"/>
    </source>
</evidence>
<feature type="binding site" evidence="10">
    <location>
        <begin position="40"/>
        <end position="43"/>
    </location>
    <ligand>
        <name>IMP</name>
        <dbReference type="ChEBI" id="CHEBI:58053"/>
    </ligand>
</feature>
<proteinExistence type="inferred from homology"/>
<feature type="binding site" evidence="10">
    <location>
        <begin position="422"/>
        <end position="424"/>
    </location>
    <ligand>
        <name>GTP</name>
        <dbReference type="ChEBI" id="CHEBI:37565"/>
    </ligand>
</feature>
<dbReference type="NCBIfam" id="NF002223">
    <property type="entry name" value="PRK01117.1"/>
    <property type="match status" value="1"/>
</dbReference>
<feature type="binding site" evidence="10">
    <location>
        <begin position="299"/>
        <end position="305"/>
    </location>
    <ligand>
        <name>substrate</name>
    </ligand>
</feature>
<comment type="function">
    <text evidence="1">Plays an important role in the de novo pathway and in the salvage pathway of purine nucleotide biosynthesis. Catalyzes the first committed step in the biosynthesis of AMP from IMP.</text>
</comment>
<feature type="active site" evidence="11">
    <location>
        <position position="142"/>
    </location>
</feature>
<dbReference type="Pfam" id="PF00709">
    <property type="entry name" value="Adenylsucc_synt"/>
    <property type="match status" value="1"/>
</dbReference>
<feature type="binding site" evidence="10">
    <location>
        <position position="131"/>
    </location>
    <ligand>
        <name>IMP</name>
        <dbReference type="ChEBI" id="CHEBI:58053"/>
    </ligand>
</feature>
<evidence type="ECO:0000313" key="13">
    <source>
        <dbReference type="Proteomes" id="UP000076632"/>
    </source>
</evidence>
<keyword evidence="3 10" id="KW-0963">Cytoplasm</keyword>
<dbReference type="OMA" id="FHHAKPI"/>
<dbReference type="GO" id="GO:0005525">
    <property type="term" value="F:GTP binding"/>
    <property type="evidence" value="ECO:0007669"/>
    <property type="project" value="UniProtKB-UniRule"/>
</dbReference>
<dbReference type="InterPro" id="IPR001114">
    <property type="entry name" value="Adenylosuccinate_synthetase"/>
</dbReference>
<evidence type="ECO:0000256" key="8">
    <source>
        <dbReference type="ARBA" id="ARBA00022842"/>
    </source>
</evidence>
<dbReference type="InterPro" id="IPR027417">
    <property type="entry name" value="P-loop_NTPase"/>
</dbReference>
<comment type="subunit">
    <text evidence="2 10">Homodimer.</text>
</comment>
<dbReference type="GO" id="GO:0000287">
    <property type="term" value="F:magnesium ion binding"/>
    <property type="evidence" value="ECO:0007669"/>
    <property type="project" value="UniProtKB-UniRule"/>
</dbReference>
<evidence type="ECO:0000256" key="2">
    <source>
        <dbReference type="ARBA" id="ARBA00011738"/>
    </source>
</evidence>
<organism evidence="12 13">
    <name type="scientific">Xylona heveae (strain CBS 132557 / TC161)</name>
    <dbReference type="NCBI Taxonomy" id="1328760"/>
    <lineage>
        <taxon>Eukaryota</taxon>
        <taxon>Fungi</taxon>
        <taxon>Dikarya</taxon>
        <taxon>Ascomycota</taxon>
        <taxon>Pezizomycotina</taxon>
        <taxon>Xylonomycetes</taxon>
        <taxon>Xylonales</taxon>
        <taxon>Xylonaceae</taxon>
        <taxon>Xylona</taxon>
    </lineage>
</organism>
<dbReference type="InterPro" id="IPR042109">
    <property type="entry name" value="Adenylosuccinate_synth_dom1"/>
</dbReference>
<dbReference type="GO" id="GO:0071276">
    <property type="term" value="P:cellular response to cadmium ion"/>
    <property type="evidence" value="ECO:0007669"/>
    <property type="project" value="EnsemblFungi"/>
</dbReference>
<keyword evidence="13" id="KW-1185">Reference proteome</keyword>
<comment type="caution">
    <text evidence="10">Lacks conserved residue(s) required for the propagation of feature annotation.</text>
</comment>
<dbReference type="PANTHER" id="PTHR11846">
    <property type="entry name" value="ADENYLOSUCCINATE SYNTHETASE"/>
    <property type="match status" value="1"/>
</dbReference>
<dbReference type="EMBL" id="KV407454">
    <property type="protein sequence ID" value="KZF26542.1"/>
    <property type="molecule type" value="Genomic_DNA"/>
</dbReference>
<evidence type="ECO:0000256" key="6">
    <source>
        <dbReference type="ARBA" id="ARBA00022741"/>
    </source>
</evidence>
<feature type="active site" description="Proton donor" evidence="10">
    <location>
        <position position="43"/>
    </location>
</feature>
<dbReference type="FunFam" id="1.10.300.10:FF:000001">
    <property type="entry name" value="Adenylosuccinate synthetase"/>
    <property type="match status" value="1"/>
</dbReference>
<dbReference type="InterPro" id="IPR033128">
    <property type="entry name" value="Adenylosuccin_syn_Lys_AS"/>
</dbReference>
<evidence type="ECO:0000256" key="3">
    <source>
        <dbReference type="ARBA" id="ARBA00022490"/>
    </source>
</evidence>
<dbReference type="InParanoid" id="A0A165JRF7"/>
<reference evidence="12 13" key="1">
    <citation type="journal article" date="2016" name="Fungal Biol.">
        <title>The genome of Xylona heveae provides a window into fungal endophytism.</title>
        <authorList>
            <person name="Gazis R."/>
            <person name="Kuo A."/>
            <person name="Riley R."/>
            <person name="LaButti K."/>
            <person name="Lipzen A."/>
            <person name="Lin J."/>
            <person name="Amirebrahimi M."/>
            <person name="Hesse C.N."/>
            <person name="Spatafora J.W."/>
            <person name="Henrissat B."/>
            <person name="Hainaut M."/>
            <person name="Grigoriev I.V."/>
            <person name="Hibbett D.S."/>
        </authorList>
    </citation>
    <scope>NUCLEOTIDE SEQUENCE [LARGE SCALE GENOMIC DNA]</scope>
    <source>
        <strain evidence="12 13">TC161</strain>
    </source>
</reference>
<evidence type="ECO:0000256" key="11">
    <source>
        <dbReference type="PROSITE-ProRule" id="PRU10134"/>
    </source>
</evidence>
<feature type="binding site" evidence="10">
    <location>
        <position position="305"/>
    </location>
    <ligand>
        <name>GTP</name>
        <dbReference type="ChEBI" id="CHEBI:37565"/>
    </ligand>
</feature>
<dbReference type="RefSeq" id="XP_018192097.1">
    <property type="nucleotide sequence ID" value="XM_018331579.1"/>
</dbReference>
<keyword evidence="6 10" id="KW-0547">Nucleotide-binding</keyword>
<feature type="binding site" evidence="10">
    <location>
        <position position="238"/>
    </location>
    <ligand>
        <name>IMP</name>
        <dbReference type="ChEBI" id="CHEBI:58053"/>
    </ligand>
</feature>